<evidence type="ECO:0000313" key="5">
    <source>
        <dbReference type="Proteomes" id="UP001597302"/>
    </source>
</evidence>
<protein>
    <recommendedName>
        <fullName evidence="3">Urease accessory protein UreF</fullName>
    </recommendedName>
</protein>
<dbReference type="Gene3D" id="1.10.4190.10">
    <property type="entry name" value="Urease accessory protein UreF"/>
    <property type="match status" value="1"/>
</dbReference>
<organism evidence="4 5">
    <name type="scientific">Paracoccus nototheniae</name>
    <dbReference type="NCBI Taxonomy" id="2489002"/>
    <lineage>
        <taxon>Bacteria</taxon>
        <taxon>Pseudomonadati</taxon>
        <taxon>Pseudomonadota</taxon>
        <taxon>Alphaproteobacteria</taxon>
        <taxon>Rhodobacterales</taxon>
        <taxon>Paracoccaceae</taxon>
        <taxon>Paracoccus</taxon>
    </lineage>
</organism>
<comment type="similarity">
    <text evidence="3">Belongs to the UreF family.</text>
</comment>
<evidence type="ECO:0000256" key="1">
    <source>
        <dbReference type="ARBA" id="ARBA00022988"/>
    </source>
</evidence>
<dbReference type="PANTHER" id="PTHR33620:SF1">
    <property type="entry name" value="UREASE ACCESSORY PROTEIN F"/>
    <property type="match status" value="1"/>
</dbReference>
<dbReference type="InterPro" id="IPR038277">
    <property type="entry name" value="UreF_sf"/>
</dbReference>
<comment type="subunit">
    <text evidence="3">UreD, UreF and UreG form a complex that acts as a GTP-hydrolysis-dependent molecular chaperone, activating the urease apoprotein by helping to assemble the nickel containing metallocenter of UreC. The UreE protein probably delivers the nickel.</text>
</comment>
<keyword evidence="2 3" id="KW-0143">Chaperone</keyword>
<keyword evidence="3" id="KW-0963">Cytoplasm</keyword>
<accession>A0ABW4E1G7</accession>
<evidence type="ECO:0000313" key="4">
    <source>
        <dbReference type="EMBL" id="MFD1483419.1"/>
    </source>
</evidence>
<dbReference type="HAMAP" id="MF_01385">
    <property type="entry name" value="UreF"/>
    <property type="match status" value="1"/>
</dbReference>
<reference evidence="5" key="1">
    <citation type="journal article" date="2019" name="Int. J. Syst. Evol. Microbiol.">
        <title>The Global Catalogue of Microorganisms (GCM) 10K type strain sequencing project: providing services to taxonomists for standard genome sequencing and annotation.</title>
        <authorList>
            <consortium name="The Broad Institute Genomics Platform"/>
            <consortium name="The Broad Institute Genome Sequencing Center for Infectious Disease"/>
            <person name="Wu L."/>
            <person name="Ma J."/>
        </authorList>
    </citation>
    <scope>NUCLEOTIDE SEQUENCE [LARGE SCALE GENOMIC DNA]</scope>
    <source>
        <strain evidence="5">CCM 8875</strain>
    </source>
</reference>
<gene>
    <name evidence="3" type="primary">ureF</name>
    <name evidence="4" type="ORF">ACFQ5P_19170</name>
</gene>
<dbReference type="EMBL" id="JBHTOQ010000054">
    <property type="protein sequence ID" value="MFD1483419.1"/>
    <property type="molecule type" value="Genomic_DNA"/>
</dbReference>
<sequence>MSILSVALMYTITTTRARMNIEGSYFPMEGAALLALMQLADSALPIGRHAHAMGLERLLRDGRVPDENCLRQIVVSALIHGAARGDGAAAALSHEAFLAGDLRELLAVDTRLDCLKLTEAAQAASRRCGHRLATLAPGFADNPMLAAFADAIARHETPGHLAVVSAAVSAACGIAQEAAVLMELRGIATMILSAAVRLDALPAKAAQTMLAGLAPEILRAGKIALATPVEELECSASAAIEIAMMRHARDHGRLFAT</sequence>
<proteinExistence type="inferred from homology"/>
<name>A0ABW4E1G7_9RHOB</name>
<evidence type="ECO:0000256" key="2">
    <source>
        <dbReference type="ARBA" id="ARBA00023186"/>
    </source>
</evidence>
<keyword evidence="5" id="KW-1185">Reference proteome</keyword>
<comment type="caution">
    <text evidence="4">The sequence shown here is derived from an EMBL/GenBank/DDBJ whole genome shotgun (WGS) entry which is preliminary data.</text>
</comment>
<dbReference type="InterPro" id="IPR002639">
    <property type="entry name" value="UreF"/>
</dbReference>
<dbReference type="PIRSF" id="PIRSF009467">
    <property type="entry name" value="Ureas_acces_UreF"/>
    <property type="match status" value="1"/>
</dbReference>
<dbReference type="Pfam" id="PF01730">
    <property type="entry name" value="UreF"/>
    <property type="match status" value="1"/>
</dbReference>
<keyword evidence="1 3" id="KW-0996">Nickel insertion</keyword>
<dbReference type="RefSeq" id="WP_207392288.1">
    <property type="nucleotide sequence ID" value="NZ_CBCSAJ010000043.1"/>
</dbReference>
<dbReference type="Proteomes" id="UP001597302">
    <property type="component" value="Unassembled WGS sequence"/>
</dbReference>
<comment type="function">
    <text evidence="3">Required for maturation of urease via the functional incorporation of the urease nickel metallocenter.</text>
</comment>
<evidence type="ECO:0000256" key="3">
    <source>
        <dbReference type="HAMAP-Rule" id="MF_01385"/>
    </source>
</evidence>
<comment type="subcellular location">
    <subcellularLocation>
        <location evidence="3">Cytoplasm</location>
    </subcellularLocation>
</comment>
<dbReference type="PANTHER" id="PTHR33620">
    <property type="entry name" value="UREASE ACCESSORY PROTEIN F"/>
    <property type="match status" value="1"/>
</dbReference>